<dbReference type="Pfam" id="PF14341">
    <property type="entry name" value="PilX_N"/>
    <property type="match status" value="1"/>
</dbReference>
<keyword evidence="1" id="KW-0812">Transmembrane</keyword>
<dbReference type="AlphaFoldDB" id="A0A841GEK2"/>
<feature type="transmembrane region" description="Helical" evidence="1">
    <location>
        <begin position="12"/>
        <end position="30"/>
    </location>
</feature>
<evidence type="ECO:0000313" key="4">
    <source>
        <dbReference type="Proteomes" id="UP000585721"/>
    </source>
</evidence>
<gene>
    <name evidence="3" type="ORF">HNR75_000948</name>
</gene>
<dbReference type="RefSeq" id="WP_188025860.1">
    <property type="nucleotide sequence ID" value="NZ_JACHGR010000003.1"/>
</dbReference>
<evidence type="ECO:0000259" key="2">
    <source>
        <dbReference type="Pfam" id="PF14341"/>
    </source>
</evidence>
<feature type="domain" description="Type 4 fimbrial biogenesis protein PilX N-terminal" evidence="2">
    <location>
        <begin position="8"/>
        <end position="58"/>
    </location>
</feature>
<sequence length="402" mass="42277">MTNLNKESGFITLTVVLIIVLLITALSLMTGKMLMGEQRSASNQVRYHEAMNAAQAGLDKGIAQLMSDFDNRADLKHQTAVPYYQVSFGNVSEIALGDNIIRSVTIRSVGTAGYSASSATSTDAESRVAVSQQVIEIPTLSSLPDAPLTVAAGTAIGGNLAIVANPNGGGAGVPLSVWSREVVDIGASFASCGREEYDYTGNSGCKTAAYSSNKNGKQADIVEDDKINFPPDSASLLAYIFAGSSTVEEVISDTIQSNPTDYEDRVGVNKTGLADCSSLNASSSGRYIINGNCAPSGTVGSKDHPVELLVVDGDLTLNANAIIYGLVFAFDTANSPDYPSTATYDMKINGTASVYGVVVSNYKLKISNGGFNAVYDPDVLTNLSNKSKRIVAIVPGSWRDWE</sequence>
<evidence type="ECO:0000313" key="3">
    <source>
        <dbReference type="EMBL" id="MBB6055066.1"/>
    </source>
</evidence>
<dbReference type="InterPro" id="IPR025746">
    <property type="entry name" value="PilX_N_dom"/>
</dbReference>
<organism evidence="3 4">
    <name type="scientific">Tolumonas osonensis</name>
    <dbReference type="NCBI Taxonomy" id="675874"/>
    <lineage>
        <taxon>Bacteria</taxon>
        <taxon>Pseudomonadati</taxon>
        <taxon>Pseudomonadota</taxon>
        <taxon>Gammaproteobacteria</taxon>
        <taxon>Aeromonadales</taxon>
        <taxon>Aeromonadaceae</taxon>
        <taxon>Tolumonas</taxon>
    </lineage>
</organism>
<comment type="caution">
    <text evidence="3">The sequence shown here is derived from an EMBL/GenBank/DDBJ whole genome shotgun (WGS) entry which is preliminary data.</text>
</comment>
<dbReference type="EMBL" id="JACHGR010000003">
    <property type="protein sequence ID" value="MBB6055066.1"/>
    <property type="molecule type" value="Genomic_DNA"/>
</dbReference>
<keyword evidence="1" id="KW-0472">Membrane</keyword>
<keyword evidence="4" id="KW-1185">Reference proteome</keyword>
<reference evidence="3 4" key="1">
    <citation type="submission" date="2020-08" db="EMBL/GenBank/DDBJ databases">
        <title>Genomic Encyclopedia of Type Strains, Phase IV (KMG-IV): sequencing the most valuable type-strain genomes for metagenomic binning, comparative biology and taxonomic classification.</title>
        <authorList>
            <person name="Goeker M."/>
        </authorList>
    </citation>
    <scope>NUCLEOTIDE SEQUENCE [LARGE SCALE GENOMIC DNA]</scope>
    <source>
        <strain evidence="3 4">DSM 22975</strain>
    </source>
</reference>
<protein>
    <recommendedName>
        <fullName evidence="2">Type 4 fimbrial biogenesis protein PilX N-terminal domain-containing protein</fullName>
    </recommendedName>
</protein>
<accession>A0A841GEK2</accession>
<proteinExistence type="predicted"/>
<evidence type="ECO:0000256" key="1">
    <source>
        <dbReference type="SAM" id="Phobius"/>
    </source>
</evidence>
<keyword evidence="1" id="KW-1133">Transmembrane helix</keyword>
<dbReference type="Proteomes" id="UP000585721">
    <property type="component" value="Unassembled WGS sequence"/>
</dbReference>
<name>A0A841GEK2_9GAMM</name>